<accession>A0A6V8QJ85</accession>
<comment type="caution">
    <text evidence="1">The sequence shown here is derived from an EMBL/GenBank/DDBJ whole genome shotgun (WGS) entry which is preliminary data.</text>
</comment>
<name>A0A6V8QJ85_9ACTN</name>
<gene>
    <name evidence="1" type="ORF">HKBW3S25_00036</name>
</gene>
<dbReference type="Proteomes" id="UP000543224">
    <property type="component" value="Unassembled WGS sequence"/>
</dbReference>
<evidence type="ECO:0000313" key="1">
    <source>
        <dbReference type="EMBL" id="GFP24598.1"/>
    </source>
</evidence>
<proteinExistence type="predicted"/>
<organism evidence="1 2">
    <name type="scientific">Candidatus Hakubella thermalkaliphila</name>
    <dbReference type="NCBI Taxonomy" id="2754717"/>
    <lineage>
        <taxon>Bacteria</taxon>
        <taxon>Bacillati</taxon>
        <taxon>Actinomycetota</taxon>
        <taxon>Actinomycetota incertae sedis</taxon>
        <taxon>Candidatus Hakubellales</taxon>
        <taxon>Candidatus Hakubellaceae</taxon>
        <taxon>Candidatus Hakubella</taxon>
    </lineage>
</organism>
<dbReference type="AlphaFoldDB" id="A0A6V8QJ85"/>
<reference evidence="1 2" key="1">
    <citation type="journal article" date="2020" name="Front. Microbiol.">
        <title>Single-cell genomics of novel Actinobacteria with the Wood-Ljungdahl pathway discovered in a serpentinizing system.</title>
        <authorList>
            <person name="Merino N."/>
            <person name="Kawai M."/>
            <person name="Boyd E.S."/>
            <person name="Colman D.R."/>
            <person name="McGlynn S.E."/>
            <person name="Nealson K.H."/>
            <person name="Kurokawa K."/>
            <person name="Hongoh Y."/>
        </authorList>
    </citation>
    <scope>NUCLEOTIDE SEQUENCE [LARGE SCALE GENOMIC DNA]</scope>
    <source>
        <strain evidence="1 2">S25</strain>
    </source>
</reference>
<dbReference type="EMBL" id="BLRX01000002">
    <property type="protein sequence ID" value="GFP24598.1"/>
    <property type="molecule type" value="Genomic_DNA"/>
</dbReference>
<evidence type="ECO:0000313" key="2">
    <source>
        <dbReference type="Proteomes" id="UP000543224"/>
    </source>
</evidence>
<evidence type="ECO:0008006" key="3">
    <source>
        <dbReference type="Google" id="ProtNLM"/>
    </source>
</evidence>
<protein>
    <recommendedName>
        <fullName evidence="3">CopG family transcriptional regulator</fullName>
    </recommendedName>
</protein>
<sequence length="79" mass="9557">MKNKIKYTEEPMGKLRVIKDFLPPPDQLVLKEENVKVTISLRKSSIEFFKKEAKKHHTSYQKMIREFIDWYVSHYQKSV</sequence>